<evidence type="ECO:0000313" key="6">
    <source>
        <dbReference type="EMBL" id="KAF9870505.1"/>
    </source>
</evidence>
<protein>
    <recommendedName>
        <fullName evidence="8">Signal recognition particle SEC65 subunit</fullName>
    </recommendedName>
</protein>
<dbReference type="Gene3D" id="3.30.56.30">
    <property type="entry name" value="Signal recognition particle, SRP19-like subunit"/>
    <property type="match status" value="1"/>
</dbReference>
<evidence type="ECO:0000256" key="3">
    <source>
        <dbReference type="ARBA" id="ARBA00023135"/>
    </source>
</evidence>
<feature type="region of interest" description="Disordered" evidence="5">
    <location>
        <begin position="267"/>
        <end position="302"/>
    </location>
</feature>
<keyword evidence="4" id="KW-0687">Ribonucleoprotein</keyword>
<gene>
    <name evidence="6" type="ORF">CkaCkLH20_11995</name>
</gene>
<evidence type="ECO:0000256" key="1">
    <source>
        <dbReference type="ARBA" id="ARBA00004496"/>
    </source>
</evidence>
<feature type="region of interest" description="Disordered" evidence="5">
    <location>
        <begin position="159"/>
        <end position="180"/>
    </location>
</feature>
<dbReference type="Proteomes" id="UP000781932">
    <property type="component" value="Unassembled WGS sequence"/>
</dbReference>
<dbReference type="PANTHER" id="PTHR17453">
    <property type="entry name" value="SIGNAL RECOGNITION PARTICLE 19 KD PROTEIN"/>
    <property type="match status" value="1"/>
</dbReference>
<comment type="caution">
    <text evidence="6">The sequence shown here is derived from an EMBL/GenBank/DDBJ whole genome shotgun (WGS) entry which is preliminary data.</text>
</comment>
<dbReference type="AlphaFoldDB" id="A0A9P6I238"/>
<dbReference type="SUPFAM" id="SSF69695">
    <property type="entry name" value="SRP19"/>
    <property type="match status" value="1"/>
</dbReference>
<dbReference type="OrthoDB" id="2190947at2759"/>
<dbReference type="GO" id="GO:0005786">
    <property type="term" value="C:signal recognition particle, endoplasmic reticulum targeting"/>
    <property type="evidence" value="ECO:0007669"/>
    <property type="project" value="UniProtKB-KW"/>
</dbReference>
<evidence type="ECO:0000256" key="2">
    <source>
        <dbReference type="ARBA" id="ARBA00022490"/>
    </source>
</evidence>
<evidence type="ECO:0000256" key="5">
    <source>
        <dbReference type="SAM" id="MobiDB-lite"/>
    </source>
</evidence>
<dbReference type="Pfam" id="PF01922">
    <property type="entry name" value="SRP19"/>
    <property type="match status" value="1"/>
</dbReference>
<reference evidence="6" key="2">
    <citation type="submission" date="2020-11" db="EMBL/GenBank/DDBJ databases">
        <title>Whole genome sequencing of Colletotrichum sp.</title>
        <authorList>
            <person name="Li H."/>
        </authorList>
    </citation>
    <scope>NUCLEOTIDE SEQUENCE</scope>
    <source>
        <strain evidence="6">CkLH20</strain>
    </source>
</reference>
<feature type="compositionally biased region" description="Acidic residues" evidence="5">
    <location>
        <begin position="8"/>
        <end position="30"/>
    </location>
</feature>
<feature type="compositionally biased region" description="Gly residues" evidence="5">
    <location>
        <begin position="278"/>
        <end position="287"/>
    </location>
</feature>
<organism evidence="6 7">
    <name type="scientific">Colletotrichum karsti</name>
    <dbReference type="NCBI Taxonomy" id="1095194"/>
    <lineage>
        <taxon>Eukaryota</taxon>
        <taxon>Fungi</taxon>
        <taxon>Dikarya</taxon>
        <taxon>Ascomycota</taxon>
        <taxon>Pezizomycotina</taxon>
        <taxon>Sordariomycetes</taxon>
        <taxon>Hypocreomycetidae</taxon>
        <taxon>Glomerellales</taxon>
        <taxon>Glomerellaceae</taxon>
        <taxon>Colletotrichum</taxon>
        <taxon>Colletotrichum boninense species complex</taxon>
    </lineage>
</organism>
<dbReference type="GO" id="GO:0008312">
    <property type="term" value="F:7S RNA binding"/>
    <property type="evidence" value="ECO:0007669"/>
    <property type="project" value="InterPro"/>
</dbReference>
<dbReference type="FunFam" id="3.30.56.30:FF:000003">
    <property type="entry name" value="Signal recognition particle SEC65 subunit"/>
    <property type="match status" value="1"/>
</dbReference>
<dbReference type="EMBL" id="JAATWM020000053">
    <property type="protein sequence ID" value="KAF9870505.1"/>
    <property type="molecule type" value="Genomic_DNA"/>
</dbReference>
<name>A0A9P6I238_9PEZI</name>
<comment type="subcellular location">
    <subcellularLocation>
        <location evidence="1">Cytoplasm</location>
    </subcellularLocation>
</comment>
<dbReference type="GeneID" id="62167783"/>
<proteinExistence type="predicted"/>
<dbReference type="RefSeq" id="XP_038739966.1">
    <property type="nucleotide sequence ID" value="XM_038894709.1"/>
</dbReference>
<evidence type="ECO:0000313" key="7">
    <source>
        <dbReference type="Proteomes" id="UP000781932"/>
    </source>
</evidence>
<dbReference type="GO" id="GO:0006617">
    <property type="term" value="P:SRP-dependent cotranslational protein targeting to membrane, signal sequence recognition"/>
    <property type="evidence" value="ECO:0007669"/>
    <property type="project" value="TreeGrafter"/>
</dbReference>
<evidence type="ECO:0000256" key="4">
    <source>
        <dbReference type="ARBA" id="ARBA00023274"/>
    </source>
</evidence>
<dbReference type="InterPro" id="IPR002778">
    <property type="entry name" value="Signal_recog_particle_SRP19"/>
</dbReference>
<keyword evidence="3" id="KW-0733">Signal recognition particle</keyword>
<reference evidence="6" key="1">
    <citation type="submission" date="2020-03" db="EMBL/GenBank/DDBJ databases">
        <authorList>
            <person name="He L."/>
        </authorList>
    </citation>
    <scope>NUCLEOTIDE SEQUENCE</scope>
    <source>
        <strain evidence="6">CkLH20</strain>
    </source>
</reference>
<feature type="compositionally biased region" description="Basic residues" evidence="5">
    <location>
        <begin position="293"/>
        <end position="302"/>
    </location>
</feature>
<accession>A0A9P6I238</accession>
<keyword evidence="2" id="KW-0963">Cytoplasm</keyword>
<dbReference type="InterPro" id="IPR036521">
    <property type="entry name" value="SRP19-like_sf"/>
</dbReference>
<sequence>MSHPRVEEVEDSDIEASDPSEGDIDEFDDMDIMRRVEPKSSTTSSSAAAAAASHINPANIPSAAAAAPRAGAGGPEWQTANDPKQYADFQCLYPVYFDARRTRAEGRRVPKELAVTNPIAREIVNACAAMHLPTLFETGKFHPKDWANPGRVKVRIRFGGEAGRGKDGGKASPNQKPHGMPQINNKHHLYILVAKHLKANPTTEDSAALRARVQGAPAADPSKPWPRPAVPRGWKMGDLLPYISPAMTGGGVSENFFKDMMKEMQGGGDPMAALMGQAAGGGGGGSGAEDKPAKKKKGKGKA</sequence>
<feature type="compositionally biased region" description="Low complexity" evidence="5">
    <location>
        <begin position="40"/>
        <end position="52"/>
    </location>
</feature>
<dbReference type="PANTHER" id="PTHR17453:SF0">
    <property type="entry name" value="SIGNAL RECOGNITION PARTICLE 19 KDA PROTEIN"/>
    <property type="match status" value="1"/>
</dbReference>
<feature type="region of interest" description="Disordered" evidence="5">
    <location>
        <begin position="1"/>
        <end position="52"/>
    </location>
</feature>
<keyword evidence="7" id="KW-1185">Reference proteome</keyword>
<evidence type="ECO:0008006" key="8">
    <source>
        <dbReference type="Google" id="ProtNLM"/>
    </source>
</evidence>